<proteinExistence type="predicted"/>
<dbReference type="NCBIfam" id="NF042431">
    <property type="entry name" value="EnCoAhydt_DpgB"/>
    <property type="match status" value="1"/>
</dbReference>
<dbReference type="Proteomes" id="UP001432222">
    <property type="component" value="Chromosome"/>
</dbReference>
<dbReference type="EMBL" id="CP108110">
    <property type="protein sequence ID" value="WUQ81871.1"/>
    <property type="molecule type" value="Genomic_DNA"/>
</dbReference>
<name>A0ABZ1TV71_9ACTN</name>
<protein>
    <submittedName>
        <fullName evidence="1">Enoyl-CoA hydratase-related protein</fullName>
    </submittedName>
</protein>
<evidence type="ECO:0000313" key="2">
    <source>
        <dbReference type="Proteomes" id="UP001432222"/>
    </source>
</evidence>
<keyword evidence="2" id="KW-1185">Reference proteome</keyword>
<accession>A0ABZ1TV71</accession>
<dbReference type="Pfam" id="PF00378">
    <property type="entry name" value="ECH_1"/>
    <property type="match status" value="1"/>
</dbReference>
<reference evidence="1" key="1">
    <citation type="submission" date="2022-10" db="EMBL/GenBank/DDBJ databases">
        <title>The complete genomes of actinobacterial strains from the NBC collection.</title>
        <authorList>
            <person name="Joergensen T.S."/>
            <person name="Alvarez Arevalo M."/>
            <person name="Sterndorff E.B."/>
            <person name="Faurdal D."/>
            <person name="Vuksanovic O."/>
            <person name="Mourched A.-S."/>
            <person name="Charusanti P."/>
            <person name="Shaw S."/>
            <person name="Blin K."/>
            <person name="Weber T."/>
        </authorList>
    </citation>
    <scope>NUCLEOTIDE SEQUENCE</scope>
    <source>
        <strain evidence="1">NBC_00222</strain>
    </source>
</reference>
<gene>
    <name evidence="1" type="ORF">OHA16_02075</name>
</gene>
<evidence type="ECO:0000313" key="1">
    <source>
        <dbReference type="EMBL" id="WUQ81871.1"/>
    </source>
</evidence>
<dbReference type="InterPro" id="IPR029045">
    <property type="entry name" value="ClpP/crotonase-like_dom_sf"/>
</dbReference>
<dbReference type="RefSeq" id="WP_328952943.1">
    <property type="nucleotide sequence ID" value="NZ_CP108110.1"/>
</dbReference>
<dbReference type="InterPro" id="IPR053545">
    <property type="entry name" value="Enoyl-CoA_hydratase-like"/>
</dbReference>
<organism evidence="1 2">
    <name type="scientific">Kitasatospora purpeofusca</name>
    <dbReference type="NCBI Taxonomy" id="67352"/>
    <lineage>
        <taxon>Bacteria</taxon>
        <taxon>Bacillati</taxon>
        <taxon>Actinomycetota</taxon>
        <taxon>Actinomycetes</taxon>
        <taxon>Kitasatosporales</taxon>
        <taxon>Streptomycetaceae</taxon>
        <taxon>Kitasatospora</taxon>
    </lineage>
</organism>
<dbReference type="SUPFAM" id="SSF52096">
    <property type="entry name" value="ClpP/crotonase"/>
    <property type="match status" value="1"/>
</dbReference>
<sequence length="224" mass="23700">MTATSQTEDVRFRLDLTAGITELTRVLVECCEKVERERLAAVVLELGEGTPAWPGVADVHAVNKWERALRRFERLDAVTVVVAAGGVSGGPVLEVLLTADVRIAVPGLRIALPVATGGFWPGMVVHRLSNRIGSSRTRRLVLTRAGRGTLTATEAHDLGLIDDISDDVAASIADVLAGRPSGTEPRLLRSLVLDAASTPFEEALGIHLAACDRALRAATLTGTA</sequence>
<dbReference type="Gene3D" id="3.90.226.10">
    <property type="entry name" value="2-enoyl-CoA Hydratase, Chain A, domain 1"/>
    <property type="match status" value="1"/>
</dbReference>
<dbReference type="InterPro" id="IPR001753">
    <property type="entry name" value="Enoyl-CoA_hydra/iso"/>
</dbReference>